<evidence type="ECO:0000313" key="2">
    <source>
        <dbReference type="Proteomes" id="UP000037540"/>
    </source>
</evidence>
<dbReference type="RefSeq" id="WP_019278996.1">
    <property type="nucleotide sequence ID" value="NZ_LGVO01000037.1"/>
</dbReference>
<protein>
    <submittedName>
        <fullName evidence="1">Uncharacterized protein</fullName>
    </submittedName>
</protein>
<reference evidence="1 2" key="1">
    <citation type="submission" date="2015-07" db="EMBL/GenBank/DDBJ databases">
        <title>Draft genome sequences of 17 French Clostridium botulinum group III.</title>
        <authorList>
            <person name="Woudstra C."/>
            <person name="Le Marechal C."/>
            <person name="Souillard R."/>
            <person name="Bayon-Auboyer M.-H."/>
            <person name="Dessouter D."/>
            <person name="Fach P."/>
        </authorList>
    </citation>
    <scope>NUCLEOTIDE SEQUENCE [LARGE SCALE GENOMIC DNA]</scope>
    <source>
        <strain evidence="1 2">12LNRI-CD</strain>
    </source>
</reference>
<evidence type="ECO:0000313" key="1">
    <source>
        <dbReference type="EMBL" id="KOA81443.1"/>
    </source>
</evidence>
<organism evidence="1 2">
    <name type="scientific">Clostridium botulinum</name>
    <dbReference type="NCBI Taxonomy" id="1491"/>
    <lineage>
        <taxon>Bacteria</taxon>
        <taxon>Bacillati</taxon>
        <taxon>Bacillota</taxon>
        <taxon>Clostridia</taxon>
        <taxon>Eubacteriales</taxon>
        <taxon>Clostridiaceae</taxon>
        <taxon>Clostridium</taxon>
    </lineage>
</organism>
<sequence>MYSLYFNKKKKELIIEAIKNNPYMESKIIVGEVAWYNDRYYVSDSRKLLREKGKELQEQWIKETEEDLKELKEMKVKTKY</sequence>
<accession>A0A9Q1UVT7</accession>
<comment type="caution">
    <text evidence="1">The sequence shown here is derived from an EMBL/GenBank/DDBJ whole genome shotgun (WGS) entry which is preliminary data.</text>
</comment>
<dbReference type="AlphaFoldDB" id="A0A9Q1UVT7"/>
<name>A0A9Q1UVT7_CLOBO</name>
<dbReference type="EMBL" id="LGVR01000123">
    <property type="protein sequence ID" value="KOA81443.1"/>
    <property type="molecule type" value="Genomic_DNA"/>
</dbReference>
<proteinExistence type="predicted"/>
<gene>
    <name evidence="1" type="ORF">ADU74_14170</name>
</gene>
<dbReference type="Proteomes" id="UP000037540">
    <property type="component" value="Unassembled WGS sequence"/>
</dbReference>